<evidence type="ECO:0000256" key="1">
    <source>
        <dbReference type="ARBA" id="ARBA00004141"/>
    </source>
</evidence>
<evidence type="ECO:0000256" key="2">
    <source>
        <dbReference type="ARBA" id="ARBA00022692"/>
    </source>
</evidence>
<feature type="transmembrane region" description="Helical" evidence="6">
    <location>
        <begin position="45"/>
        <end position="65"/>
    </location>
</feature>
<feature type="transmembrane region" description="Helical" evidence="6">
    <location>
        <begin position="86"/>
        <end position="111"/>
    </location>
</feature>
<feature type="transmembrane region" description="Helical" evidence="6">
    <location>
        <begin position="234"/>
        <end position="258"/>
    </location>
</feature>
<keyword evidence="4 6" id="KW-0472">Membrane</keyword>
<feature type="transmembrane region" description="Helical" evidence="6">
    <location>
        <begin position="278"/>
        <end position="300"/>
    </location>
</feature>
<dbReference type="PANTHER" id="PTHR47547:SF1">
    <property type="entry name" value="ASPARTATE-PROTON SYMPORTER"/>
    <property type="match status" value="1"/>
</dbReference>
<feature type="transmembrane region" description="Helical" evidence="6">
    <location>
        <begin position="367"/>
        <end position="387"/>
    </location>
</feature>
<comment type="subcellular location">
    <subcellularLocation>
        <location evidence="1">Membrane</location>
        <topology evidence="1">Multi-pass membrane protein</topology>
    </subcellularLocation>
</comment>
<dbReference type="OrthoDB" id="9804700at2"/>
<feature type="transmembrane region" description="Helical" evidence="6">
    <location>
        <begin position="12"/>
        <end position="33"/>
    </location>
</feature>
<feature type="transmembrane region" description="Helical" evidence="6">
    <location>
        <begin position="201"/>
        <end position="222"/>
    </location>
</feature>
<feature type="transmembrane region" description="Helical" evidence="6">
    <location>
        <begin position="425"/>
        <end position="441"/>
    </location>
</feature>
<dbReference type="GO" id="GO:0022857">
    <property type="term" value="F:transmembrane transporter activity"/>
    <property type="evidence" value="ECO:0007669"/>
    <property type="project" value="InterPro"/>
</dbReference>
<evidence type="ECO:0000313" key="8">
    <source>
        <dbReference type="Proteomes" id="UP000054596"/>
    </source>
</evidence>
<evidence type="ECO:0000256" key="5">
    <source>
        <dbReference type="SAM" id="MobiDB-lite"/>
    </source>
</evidence>
<keyword evidence="2 6" id="KW-0812">Transmembrane</keyword>
<dbReference type="RefSeq" id="WP_086968876.1">
    <property type="nucleotide sequence ID" value="NZ_FCOJ02000021.1"/>
</dbReference>
<feature type="transmembrane region" description="Helical" evidence="6">
    <location>
        <begin position="399"/>
        <end position="419"/>
    </location>
</feature>
<evidence type="ECO:0000256" key="3">
    <source>
        <dbReference type="ARBA" id="ARBA00022989"/>
    </source>
</evidence>
<name>A0A158AZC7_9BURK</name>
<feature type="transmembrane region" description="Helical" evidence="6">
    <location>
        <begin position="131"/>
        <end position="150"/>
    </location>
</feature>
<dbReference type="Proteomes" id="UP000054596">
    <property type="component" value="Unassembled WGS sequence"/>
</dbReference>
<keyword evidence="3 6" id="KW-1133">Transmembrane helix</keyword>
<protein>
    <submittedName>
        <fullName evidence="7">Amino-acid permease membrane protein</fullName>
    </submittedName>
</protein>
<accession>A0A158AZC7</accession>
<keyword evidence="8" id="KW-1185">Reference proteome</keyword>
<dbReference type="STRING" id="1777143.AWB82_03259"/>
<feature type="transmembrane region" description="Helical" evidence="6">
    <location>
        <begin position="343"/>
        <end position="361"/>
    </location>
</feature>
<feature type="region of interest" description="Disordered" evidence="5">
    <location>
        <begin position="521"/>
        <end position="541"/>
    </location>
</feature>
<dbReference type="EMBL" id="FCOJ02000021">
    <property type="protein sequence ID" value="SAK63020.1"/>
    <property type="molecule type" value="Genomic_DNA"/>
</dbReference>
<dbReference type="AlphaFoldDB" id="A0A158AZC7"/>
<evidence type="ECO:0000313" key="7">
    <source>
        <dbReference type="EMBL" id="SAK63020.1"/>
    </source>
</evidence>
<dbReference type="PIRSF" id="PIRSF006060">
    <property type="entry name" value="AA_transporter"/>
    <property type="match status" value="1"/>
</dbReference>
<evidence type="ECO:0000256" key="6">
    <source>
        <dbReference type="SAM" id="Phobius"/>
    </source>
</evidence>
<feature type="transmembrane region" description="Helical" evidence="6">
    <location>
        <begin position="461"/>
        <end position="479"/>
    </location>
</feature>
<dbReference type="InterPro" id="IPR052962">
    <property type="entry name" value="AA_Transporter_AGT"/>
</dbReference>
<proteinExistence type="predicted"/>
<comment type="caution">
    <text evidence="7">The sequence shown here is derived from an EMBL/GenBank/DDBJ whole genome shotgun (WGS) entry which is preliminary data.</text>
</comment>
<dbReference type="GO" id="GO:0016020">
    <property type="term" value="C:membrane"/>
    <property type="evidence" value="ECO:0007669"/>
    <property type="project" value="UniProtKB-SubCell"/>
</dbReference>
<feature type="transmembrane region" description="Helical" evidence="6">
    <location>
        <begin position="485"/>
        <end position="506"/>
    </location>
</feature>
<evidence type="ECO:0000256" key="4">
    <source>
        <dbReference type="ARBA" id="ARBA00023136"/>
    </source>
</evidence>
<feature type="transmembrane region" description="Helical" evidence="6">
    <location>
        <begin position="157"/>
        <end position="181"/>
    </location>
</feature>
<dbReference type="Gene3D" id="1.20.1740.10">
    <property type="entry name" value="Amino acid/polyamine transporter I"/>
    <property type="match status" value="1"/>
</dbReference>
<reference evidence="7" key="1">
    <citation type="submission" date="2016-01" db="EMBL/GenBank/DDBJ databases">
        <authorList>
            <person name="Peeters C."/>
        </authorList>
    </citation>
    <scope>NUCLEOTIDE SEQUENCE [LARGE SCALE GENOMIC DNA]</scope>
    <source>
        <strain evidence="7">LMG 29325</strain>
    </source>
</reference>
<gene>
    <name evidence="7" type="ORF">AWB82_03259</name>
</gene>
<organism evidence="7 8">
    <name type="scientific">Caballeronia glebae</name>
    <dbReference type="NCBI Taxonomy" id="1777143"/>
    <lineage>
        <taxon>Bacteria</taxon>
        <taxon>Pseudomonadati</taxon>
        <taxon>Pseudomonadota</taxon>
        <taxon>Betaproteobacteria</taxon>
        <taxon>Burkholderiales</taxon>
        <taxon>Burkholderiaceae</taxon>
        <taxon>Caballeronia</taxon>
    </lineage>
</organism>
<dbReference type="PANTHER" id="PTHR47547">
    <property type="match status" value="1"/>
</dbReference>
<dbReference type="Pfam" id="PF13520">
    <property type="entry name" value="AA_permease_2"/>
    <property type="match status" value="1"/>
</dbReference>
<dbReference type="InterPro" id="IPR002293">
    <property type="entry name" value="AA/rel_permease1"/>
</dbReference>
<sequence length="541" mass="57806">MSDSAHFKKSLTAFDLTLIGFGTVFGSGWLFAASNVASMAGPAGIFSWVIAAVAVLSLGVVYCELGAAIPSPGGAISYLEISHGPMVTYLIGLMTAIYMSSIVGLEVVAARQYAAAWWPALNIPGTSNSSTLGWFLQLALILVFFALNFFSVRTFALANNIVTVIKFVVPATIIVTLLVFFKPANFHVAGFAPAGFAGVEAAVSKGGVIFAFLGLTPIVAVASEVRNPQRSIPIALVSSILLAGLLYILLQVAFIGAVPTSMVSKGWHAVSQSLSLPFYDIAMLLGAVWLSVIVAIDAVISPSGCGNIFFGATPRAIFAWSNSGTFFRTFSKVDEKSGIPRRATWLTLALSIFWTLPFPSWEAMISVVSAALVVSYAVAPVSVAALRKSHPEMARPFRVKALGFVGPLSFVVATLIVYWTGWKNLSWLLGVQVVLYVIYLAAMKRASVGHLTFGQQIRSSLWLVGYYLLTMLASYLGPFDGIGLIAHPFDTLFVCLLALGIYYWGLHTGAPRGDCRFASEGDNSSSRARSQDREVASTFPV</sequence>